<dbReference type="Proteomes" id="UP001258315">
    <property type="component" value="Unassembled WGS sequence"/>
</dbReference>
<dbReference type="EMBL" id="JAVLVU010000001">
    <property type="protein sequence ID" value="MDT3403983.1"/>
    <property type="molecule type" value="Genomic_DNA"/>
</dbReference>
<name>A0ABU3GW37_9SPHI</name>
<feature type="transmembrane region" description="Helical" evidence="1">
    <location>
        <begin position="82"/>
        <end position="102"/>
    </location>
</feature>
<keyword evidence="1" id="KW-1133">Transmembrane helix</keyword>
<reference evidence="3" key="1">
    <citation type="submission" date="2023-07" db="EMBL/GenBank/DDBJ databases">
        <title>Functional and genomic diversity of the sorghum phyllosphere microbiome.</title>
        <authorList>
            <person name="Shade A."/>
        </authorList>
    </citation>
    <scope>NUCLEOTIDE SEQUENCE [LARGE SCALE GENOMIC DNA]</scope>
    <source>
        <strain evidence="3">SORGH_AS_0422</strain>
    </source>
</reference>
<sequence>MYKTINYRVSNKAGVIMLSPKQQTHYMKNNSLLELSIQDLIKRRDLLKGVLIGFSILWLLILGMMVYFLINKSSTKTLIPFAILPTALPVTILPVYIYMNTLNNKIKLREKK</sequence>
<keyword evidence="1" id="KW-0472">Membrane</keyword>
<organism evidence="2 3">
    <name type="scientific">Mucilaginibacter terrae</name>
    <dbReference type="NCBI Taxonomy" id="1955052"/>
    <lineage>
        <taxon>Bacteria</taxon>
        <taxon>Pseudomonadati</taxon>
        <taxon>Bacteroidota</taxon>
        <taxon>Sphingobacteriia</taxon>
        <taxon>Sphingobacteriales</taxon>
        <taxon>Sphingobacteriaceae</taxon>
        <taxon>Mucilaginibacter</taxon>
    </lineage>
</organism>
<keyword evidence="1" id="KW-0812">Transmembrane</keyword>
<evidence type="ECO:0000313" key="3">
    <source>
        <dbReference type="Proteomes" id="UP001258315"/>
    </source>
</evidence>
<gene>
    <name evidence="2" type="ORF">QE417_003055</name>
</gene>
<accession>A0ABU3GW37</accession>
<protein>
    <submittedName>
        <fullName evidence="2">Heme/copper-type cytochrome/quinol oxidase subunit 2</fullName>
    </submittedName>
</protein>
<proteinExistence type="predicted"/>
<evidence type="ECO:0000256" key="1">
    <source>
        <dbReference type="SAM" id="Phobius"/>
    </source>
</evidence>
<keyword evidence="3" id="KW-1185">Reference proteome</keyword>
<feature type="transmembrane region" description="Helical" evidence="1">
    <location>
        <begin position="50"/>
        <end position="70"/>
    </location>
</feature>
<evidence type="ECO:0000313" key="2">
    <source>
        <dbReference type="EMBL" id="MDT3403983.1"/>
    </source>
</evidence>
<comment type="caution">
    <text evidence="2">The sequence shown here is derived from an EMBL/GenBank/DDBJ whole genome shotgun (WGS) entry which is preliminary data.</text>
</comment>